<dbReference type="InterPro" id="IPR000577">
    <property type="entry name" value="Carb_kinase_FGGY"/>
</dbReference>
<dbReference type="Pfam" id="PF02782">
    <property type="entry name" value="FGGY_C"/>
    <property type="match status" value="1"/>
</dbReference>
<evidence type="ECO:0000256" key="9">
    <source>
        <dbReference type="RuleBase" id="RU364073"/>
    </source>
</evidence>
<dbReference type="Gene3D" id="3.30.420.40">
    <property type="match status" value="2"/>
</dbReference>
<dbReference type="NCBIfam" id="TIGR01312">
    <property type="entry name" value="XylB"/>
    <property type="match status" value="1"/>
</dbReference>
<dbReference type="PIRSF" id="PIRSF000538">
    <property type="entry name" value="GlpK"/>
    <property type="match status" value="1"/>
</dbReference>
<dbReference type="SUPFAM" id="SSF53067">
    <property type="entry name" value="Actin-like ATPase domain"/>
    <property type="match status" value="2"/>
</dbReference>
<keyword evidence="2 8" id="KW-0859">Xylose metabolism</keyword>
<evidence type="ECO:0000256" key="6">
    <source>
        <dbReference type="ARBA" id="ARBA00022840"/>
    </source>
</evidence>
<feature type="site" description="Important for activity" evidence="8">
    <location>
        <position position="8"/>
    </location>
</feature>
<evidence type="ECO:0000256" key="8">
    <source>
        <dbReference type="HAMAP-Rule" id="MF_02220"/>
    </source>
</evidence>
<dbReference type="InterPro" id="IPR006000">
    <property type="entry name" value="Xylulokinase"/>
</dbReference>
<keyword evidence="5 8" id="KW-0418">Kinase</keyword>
<proteinExistence type="inferred from homology"/>
<dbReference type="PROSITE" id="PS00933">
    <property type="entry name" value="FGGY_KINASES_1"/>
    <property type="match status" value="1"/>
</dbReference>
<feature type="domain" description="Carbohydrate kinase FGGY N-terminal" evidence="10">
    <location>
        <begin position="4"/>
        <end position="246"/>
    </location>
</feature>
<evidence type="ECO:0000259" key="11">
    <source>
        <dbReference type="Pfam" id="PF02782"/>
    </source>
</evidence>
<organism evidence="12 13">
    <name type="scientific">Acidisoma cellulosilyticum</name>
    <dbReference type="NCBI Taxonomy" id="2802395"/>
    <lineage>
        <taxon>Bacteria</taxon>
        <taxon>Pseudomonadati</taxon>
        <taxon>Pseudomonadota</taxon>
        <taxon>Alphaproteobacteria</taxon>
        <taxon>Acetobacterales</taxon>
        <taxon>Acidocellaceae</taxon>
        <taxon>Acidisoma</taxon>
    </lineage>
</organism>
<dbReference type="CDD" id="cd07808">
    <property type="entry name" value="ASKHA_NBD_FGGY_EcXK-like"/>
    <property type="match status" value="1"/>
</dbReference>
<feature type="domain" description="Carbohydrate kinase FGGY C-terminal" evidence="11">
    <location>
        <begin position="258"/>
        <end position="442"/>
    </location>
</feature>
<dbReference type="EC" id="2.7.1.17" evidence="8 9"/>
<dbReference type="RefSeq" id="WP_227307568.1">
    <property type="nucleotide sequence ID" value="NZ_JAESVA010000003.1"/>
</dbReference>
<feature type="binding site" evidence="8">
    <location>
        <begin position="82"/>
        <end position="83"/>
    </location>
    <ligand>
        <name>substrate</name>
    </ligand>
</feature>
<evidence type="ECO:0000313" key="12">
    <source>
        <dbReference type="EMBL" id="MCB8880920.1"/>
    </source>
</evidence>
<comment type="caution">
    <text evidence="12">The sequence shown here is derived from an EMBL/GenBank/DDBJ whole genome shotgun (WGS) entry which is preliminary data.</text>
</comment>
<reference evidence="12 13" key="1">
    <citation type="journal article" date="2021" name="Microorganisms">
        <title>Acidisoma silvae sp. nov. and Acidisomacellulosilytica sp. nov., Two Acidophilic Bacteria Isolated from Decaying Wood, Hydrolyzing Cellulose and Producing Poly-3-hydroxybutyrate.</title>
        <authorList>
            <person name="Mieszkin S."/>
            <person name="Pouder E."/>
            <person name="Uroz S."/>
            <person name="Simon-Colin C."/>
            <person name="Alain K."/>
        </authorList>
    </citation>
    <scope>NUCLEOTIDE SEQUENCE [LARGE SCALE GENOMIC DNA]</scope>
    <source>
        <strain evidence="12 13">HW T5.17</strain>
    </source>
</reference>
<dbReference type="Pfam" id="PF00370">
    <property type="entry name" value="FGGY_N"/>
    <property type="match status" value="1"/>
</dbReference>
<dbReference type="PANTHER" id="PTHR43095">
    <property type="entry name" value="SUGAR KINASE"/>
    <property type="match status" value="1"/>
</dbReference>
<keyword evidence="7 8" id="KW-0119">Carbohydrate metabolism</keyword>
<dbReference type="InterPro" id="IPR043129">
    <property type="entry name" value="ATPase_NBD"/>
</dbReference>
<accession>A0A964E3R2</accession>
<feature type="active site" description="Proton acceptor" evidence="8">
    <location>
        <position position="239"/>
    </location>
</feature>
<evidence type="ECO:0000259" key="10">
    <source>
        <dbReference type="Pfam" id="PF00370"/>
    </source>
</evidence>
<dbReference type="GO" id="GO:0005524">
    <property type="term" value="F:ATP binding"/>
    <property type="evidence" value="ECO:0007669"/>
    <property type="project" value="UniProtKB-UniRule"/>
</dbReference>
<comment type="function">
    <text evidence="8">Catalyzes the phosphorylation of D-xylulose to D-xylulose 5-phosphate.</text>
</comment>
<dbReference type="AlphaFoldDB" id="A0A964E3R2"/>
<protein>
    <recommendedName>
        <fullName evidence="8 9">Xylulose kinase</fullName>
        <shortName evidence="8 9">Xylulokinase</shortName>
        <ecNumber evidence="8 9">2.7.1.17</ecNumber>
    </recommendedName>
</protein>
<keyword evidence="4 8" id="KW-0547">Nucleotide-binding</keyword>
<dbReference type="InterPro" id="IPR018484">
    <property type="entry name" value="FGGY_N"/>
</dbReference>
<evidence type="ECO:0000256" key="7">
    <source>
        <dbReference type="ARBA" id="ARBA00023277"/>
    </source>
</evidence>
<dbReference type="EMBL" id="JAESVA010000003">
    <property type="protein sequence ID" value="MCB8880920.1"/>
    <property type="molecule type" value="Genomic_DNA"/>
</dbReference>
<dbReference type="Proteomes" id="UP000721844">
    <property type="component" value="Unassembled WGS sequence"/>
</dbReference>
<evidence type="ECO:0000256" key="5">
    <source>
        <dbReference type="ARBA" id="ARBA00022777"/>
    </source>
</evidence>
<keyword evidence="6 8" id="KW-0067">ATP-binding</keyword>
<keyword evidence="3 8" id="KW-0808">Transferase</keyword>
<dbReference type="GO" id="GO:0004856">
    <property type="term" value="F:D-xylulokinase activity"/>
    <property type="evidence" value="ECO:0007669"/>
    <property type="project" value="UniProtKB-UniRule"/>
</dbReference>
<evidence type="ECO:0000256" key="2">
    <source>
        <dbReference type="ARBA" id="ARBA00022629"/>
    </source>
</evidence>
<sequence length="492" mass="51728">MTCYLGIDLGTSAVKAIIVDEREAVLASVSIPVPAPKHPMPHASEQEPDSWWQAVEAVLDQLAAGHPDLMGRVRGIGLSGQMHGLCLLDAEDRPVRPAMLWNDGRAEAEAEALQAEGEDLARMLGVPAMAGLTAPKILWLQKHEPEVLGRARRLLLPKDYVRLHLTGNYVTDVTDAAGTWLLDEAQRGWSDAAIRRIGLDAALLPPVVESPADTGTLRPEIAHRFRMSPGTVVAGGAGDTLAGGLGIGVVENGSSFVALGTSGQVFVATDDYRPAPAQVVHSFCHCLPGRWSAMAAVLNGASALATMARLGAASDIAALLEEVEAGFTGPSPILFLPYLTGERSPHNDPWARGVLFGLTPDSNRAAMIQAVLEGVAFSLADGVAALNSAGISVGEAGFIGGGARSRFWARIIASATGLTLNRFADGAHGAAFGAARLGRMAAGDGLVSTQPAIVETIAPDADLRDAYQPRLEAYRSLYRTLKPEFRREKGAV</sequence>
<dbReference type="PANTHER" id="PTHR43095:SF6">
    <property type="entry name" value="XYLULOSE KINASE"/>
    <property type="match status" value="1"/>
</dbReference>
<dbReference type="GO" id="GO:0042732">
    <property type="term" value="P:D-xylose metabolic process"/>
    <property type="evidence" value="ECO:0007669"/>
    <property type="project" value="UniProtKB-KW"/>
</dbReference>
<gene>
    <name evidence="8 9 12" type="primary">xylB</name>
    <name evidence="12" type="ORF">ACELLULO517_11800</name>
</gene>
<keyword evidence="13" id="KW-1185">Reference proteome</keyword>
<evidence type="ECO:0000256" key="1">
    <source>
        <dbReference type="ARBA" id="ARBA00009156"/>
    </source>
</evidence>
<dbReference type="HAMAP" id="MF_02220">
    <property type="entry name" value="XylB"/>
    <property type="match status" value="1"/>
</dbReference>
<dbReference type="InterPro" id="IPR050406">
    <property type="entry name" value="FGGY_Carb_Kinase"/>
</dbReference>
<evidence type="ECO:0000256" key="4">
    <source>
        <dbReference type="ARBA" id="ARBA00022741"/>
    </source>
</evidence>
<evidence type="ECO:0000313" key="13">
    <source>
        <dbReference type="Proteomes" id="UP000721844"/>
    </source>
</evidence>
<dbReference type="InterPro" id="IPR018485">
    <property type="entry name" value="FGGY_C"/>
</dbReference>
<comment type="catalytic activity">
    <reaction evidence="8 9">
        <text>D-xylulose + ATP = D-xylulose 5-phosphate + ADP + H(+)</text>
        <dbReference type="Rhea" id="RHEA:10964"/>
        <dbReference type="ChEBI" id="CHEBI:15378"/>
        <dbReference type="ChEBI" id="CHEBI:17140"/>
        <dbReference type="ChEBI" id="CHEBI:30616"/>
        <dbReference type="ChEBI" id="CHEBI:57737"/>
        <dbReference type="ChEBI" id="CHEBI:456216"/>
        <dbReference type="EC" id="2.7.1.17"/>
    </reaction>
</comment>
<evidence type="ECO:0000256" key="3">
    <source>
        <dbReference type="ARBA" id="ARBA00022679"/>
    </source>
</evidence>
<comment type="similarity">
    <text evidence="1 8 9">Belongs to the FGGY kinase family.</text>
</comment>
<dbReference type="InterPro" id="IPR018483">
    <property type="entry name" value="Carb_kinase_FGGY_CS"/>
</dbReference>
<dbReference type="GO" id="GO:0005998">
    <property type="term" value="P:xylulose catabolic process"/>
    <property type="evidence" value="ECO:0007669"/>
    <property type="project" value="UniProtKB-UniRule"/>
</dbReference>
<name>A0A964E3R2_9PROT</name>